<dbReference type="STRING" id="3469.A0A4Y7JDL2"/>
<dbReference type="Gene3D" id="3.30.360.10">
    <property type="entry name" value="Dihydrodipicolinate Reductase, domain 2"/>
    <property type="match status" value="1"/>
</dbReference>
<feature type="domain" description="Glyceraldehyde 3-phosphate dehydrogenase NAD(P) binding" evidence="12">
    <location>
        <begin position="31"/>
        <end position="181"/>
    </location>
</feature>
<dbReference type="PRINTS" id="PR00078">
    <property type="entry name" value="G3PDHDRGNASE"/>
</dbReference>
<comment type="pathway">
    <text evidence="1">Carbohydrate degradation; glycolysis; pyruvate from D-glyceraldehyde 3-phosphate: step 1/5.</text>
</comment>
<dbReference type="Gene3D" id="3.40.50.720">
    <property type="entry name" value="NAD(P)-binding Rossmann-like Domain"/>
    <property type="match status" value="1"/>
</dbReference>
<dbReference type="InterPro" id="IPR006424">
    <property type="entry name" value="Glyceraldehyde-3-P_DH_1"/>
</dbReference>
<dbReference type="Pfam" id="PF02800">
    <property type="entry name" value="Gp_dh_C"/>
    <property type="match status" value="1"/>
</dbReference>
<dbReference type="PANTHER" id="PTHR10836">
    <property type="entry name" value="GLYCERALDEHYDE 3-PHOSPHATE DEHYDROGENASE"/>
    <property type="match status" value="1"/>
</dbReference>
<feature type="binding site" evidence="7">
    <location>
        <begin position="240"/>
        <end position="241"/>
    </location>
    <ligand>
        <name>D-glyceraldehyde 3-phosphate</name>
        <dbReference type="ChEBI" id="CHEBI:59776"/>
    </ligand>
</feature>
<feature type="binding site" evidence="8">
    <location>
        <position position="62"/>
    </location>
    <ligand>
        <name>NAD(+)</name>
        <dbReference type="ChEBI" id="CHEBI:57540"/>
    </ligand>
</feature>
<keyword evidence="3 11" id="KW-0560">Oxidoreductase</keyword>
<evidence type="ECO:0000256" key="11">
    <source>
        <dbReference type="RuleBase" id="RU361160"/>
    </source>
</evidence>
<dbReference type="Gramene" id="RZC59244">
    <property type="protein sequence ID" value="RZC59244"/>
    <property type="gene ID" value="C5167_006547"/>
</dbReference>
<evidence type="ECO:0000256" key="1">
    <source>
        <dbReference type="ARBA" id="ARBA00004869"/>
    </source>
</evidence>
<evidence type="ECO:0000256" key="9">
    <source>
        <dbReference type="PIRSR" id="PIRSR000149-4"/>
    </source>
</evidence>
<dbReference type="NCBIfam" id="TIGR01534">
    <property type="entry name" value="GAPDH-I"/>
    <property type="match status" value="1"/>
</dbReference>
<dbReference type="PANTHER" id="PTHR10836:SF112">
    <property type="entry name" value="GLYCERALDEHYDE-3-PHOSPHATE DEHYDROGENASE GAPC1, CYTOSOLIC-RELATED"/>
    <property type="match status" value="1"/>
</dbReference>
<dbReference type="CDD" id="cd18126">
    <property type="entry name" value="GAPDH_I_C"/>
    <property type="match status" value="1"/>
</dbReference>
<dbReference type="FunFam" id="3.40.50.720:FF:000020">
    <property type="entry name" value="Glyceraldehyde-3-phosphate dehydrogenase"/>
    <property type="match status" value="1"/>
</dbReference>
<dbReference type="GO" id="GO:0051287">
    <property type="term" value="F:NAD binding"/>
    <property type="evidence" value="ECO:0007669"/>
    <property type="project" value="InterPro"/>
</dbReference>
<dbReference type="SUPFAM" id="SSF55347">
    <property type="entry name" value="Glyceraldehyde-3-phosphate dehydrogenase-like, C-terminal domain"/>
    <property type="match status" value="1"/>
</dbReference>
<dbReference type="PIRSF" id="PIRSF000149">
    <property type="entry name" value="GAP_DH"/>
    <property type="match status" value="1"/>
</dbReference>
<dbReference type="CDD" id="cd05214">
    <property type="entry name" value="GAPDH_I_N"/>
    <property type="match status" value="1"/>
</dbReference>
<name>A0A4Y7JDL2_PAPSO</name>
<keyword evidence="14" id="KW-1185">Reference proteome</keyword>
<evidence type="ECO:0000256" key="2">
    <source>
        <dbReference type="ARBA" id="ARBA00007406"/>
    </source>
</evidence>
<dbReference type="AlphaFoldDB" id="A0A4Y7JDL2"/>
<protein>
    <recommendedName>
        <fullName evidence="11">Glyceraldehyde-3-phosphate dehydrogenase</fullName>
        <ecNumber evidence="11">1.2.1.-</ecNumber>
    </recommendedName>
</protein>
<dbReference type="GO" id="GO:0006096">
    <property type="term" value="P:glycolytic process"/>
    <property type="evidence" value="ECO:0007669"/>
    <property type="project" value="UniProtKB-KW"/>
</dbReference>
<dbReference type="EMBL" id="CM010718">
    <property type="protein sequence ID" value="RZC59244.1"/>
    <property type="molecule type" value="Genomic_DNA"/>
</dbReference>
<dbReference type="InterPro" id="IPR020830">
    <property type="entry name" value="GlycerAld_3-P_DH_AS"/>
</dbReference>
<reference evidence="13 14" key="1">
    <citation type="journal article" date="2018" name="Science">
        <title>The opium poppy genome and morphinan production.</title>
        <authorList>
            <person name="Guo L."/>
            <person name="Winzer T."/>
            <person name="Yang X."/>
            <person name="Li Y."/>
            <person name="Ning Z."/>
            <person name="He Z."/>
            <person name="Teodor R."/>
            <person name="Lu Y."/>
            <person name="Bowser T.A."/>
            <person name="Graham I.A."/>
            <person name="Ye K."/>
        </authorList>
    </citation>
    <scope>NUCLEOTIDE SEQUENCE [LARGE SCALE GENOMIC DNA]</scope>
    <source>
        <strain evidence="14">cv. HN1</strain>
        <tissue evidence="13">Leaves</tissue>
    </source>
</reference>
<feature type="binding site" evidence="8">
    <location>
        <begin position="40"/>
        <end position="41"/>
    </location>
    <ligand>
        <name>NAD(+)</name>
        <dbReference type="ChEBI" id="CHEBI:57540"/>
    </ligand>
</feature>
<keyword evidence="5" id="KW-0324">Glycolysis</keyword>
<comment type="similarity">
    <text evidence="2 10">Belongs to the glyceraldehyde-3-phosphate dehydrogenase family.</text>
</comment>
<sequence>MCKSTFLTVLVSFSKCMRQFNFIFMAATGKIKIGINGFGRIGRLVARVALQRDDVELVAVNDPFITTDYMTYMFKYDSVHGQWKHNDLKVKDSKTLLFGGKPVTVFGVKNPDEIPWGETGAEYVVESTGVFTDKDKAAAHLKGGVKKVVISAPSKDAPMFVMGVNEKEYKSDIDIVSNASCTTNCLAPLVKVINDRFGIIEGLMTTVHSITATQKTVDGPSSKDWRGGRAASFNIIPSSTGAAKAASNLSCIFAQAVGKVLPALNGKLTGMAFRVPTVDVSVVDLTVRLEKKATYDQIKAAIKEESEGSLKGILGYTEDDLVSTDFIGDCRSSIFDAKSGIALNDNFVKLVSWYDNEWGYSSRVIDLIVHMAKTK</sequence>
<evidence type="ECO:0000256" key="8">
    <source>
        <dbReference type="PIRSR" id="PIRSR000149-3"/>
    </source>
</evidence>
<dbReference type="GO" id="GO:0004365">
    <property type="term" value="F:glyceraldehyde-3-phosphate dehydrogenase (NAD+) (phosphorylating) activity"/>
    <property type="evidence" value="ECO:0007669"/>
    <property type="project" value="TreeGrafter"/>
</dbReference>
<dbReference type="FunFam" id="3.30.360.10:FF:000001">
    <property type="entry name" value="Glyceraldehyde-3-phosphate dehydrogenase"/>
    <property type="match status" value="1"/>
</dbReference>
<proteinExistence type="inferred from homology"/>
<dbReference type="InterPro" id="IPR020831">
    <property type="entry name" value="GlycerAld/Erythrose_P_DH"/>
</dbReference>
<feature type="binding site" evidence="7">
    <location>
        <begin position="180"/>
        <end position="182"/>
    </location>
    <ligand>
        <name>D-glyceraldehyde 3-phosphate</name>
        <dbReference type="ChEBI" id="CHEBI:59776"/>
    </ligand>
</feature>
<dbReference type="GO" id="GO:0005829">
    <property type="term" value="C:cytosol"/>
    <property type="evidence" value="ECO:0007669"/>
    <property type="project" value="TreeGrafter"/>
</dbReference>
<feature type="site" description="Activates thiol group during catalysis" evidence="9">
    <location>
        <position position="208"/>
    </location>
</feature>
<evidence type="ECO:0000256" key="5">
    <source>
        <dbReference type="ARBA" id="ARBA00023152"/>
    </source>
</evidence>
<evidence type="ECO:0000313" key="14">
    <source>
        <dbReference type="Proteomes" id="UP000316621"/>
    </source>
</evidence>
<keyword evidence="4 8" id="KW-0520">NAD</keyword>
<dbReference type="PROSITE" id="PS00071">
    <property type="entry name" value="GAPDH"/>
    <property type="match status" value="1"/>
</dbReference>
<dbReference type="OMA" id="VHMANTH"/>
<evidence type="ECO:0000256" key="7">
    <source>
        <dbReference type="PIRSR" id="PIRSR000149-2"/>
    </source>
</evidence>
<dbReference type="InterPro" id="IPR020829">
    <property type="entry name" value="GlycerAld_3-P_DH_cat"/>
</dbReference>
<feature type="binding site" evidence="7">
    <location>
        <position position="274"/>
    </location>
    <ligand>
        <name>D-glyceraldehyde 3-phosphate</name>
        <dbReference type="ChEBI" id="CHEBI:59776"/>
    </ligand>
</feature>
<feature type="binding site" evidence="8">
    <location>
        <position position="356"/>
    </location>
    <ligand>
        <name>NAD(+)</name>
        <dbReference type="ChEBI" id="CHEBI:57540"/>
    </ligand>
</feature>
<evidence type="ECO:0000256" key="6">
    <source>
        <dbReference type="PIRSR" id="PIRSR000149-1"/>
    </source>
</evidence>
<evidence type="ECO:0000256" key="3">
    <source>
        <dbReference type="ARBA" id="ARBA00023002"/>
    </source>
</evidence>
<feature type="active site" description="Nucleophile" evidence="6">
    <location>
        <position position="181"/>
    </location>
</feature>
<keyword evidence="8" id="KW-0547">Nucleotide-binding</keyword>
<dbReference type="Proteomes" id="UP000316621">
    <property type="component" value="Chromosome 4"/>
</dbReference>
<evidence type="ECO:0000256" key="4">
    <source>
        <dbReference type="ARBA" id="ARBA00023027"/>
    </source>
</evidence>
<dbReference type="SUPFAM" id="SSF51735">
    <property type="entry name" value="NAD(P)-binding Rossmann-fold domains"/>
    <property type="match status" value="1"/>
</dbReference>
<dbReference type="InterPro" id="IPR036291">
    <property type="entry name" value="NAD(P)-bd_dom_sf"/>
</dbReference>
<evidence type="ECO:0000256" key="10">
    <source>
        <dbReference type="RuleBase" id="RU000397"/>
    </source>
</evidence>
<dbReference type="GO" id="GO:0050661">
    <property type="term" value="F:NADP binding"/>
    <property type="evidence" value="ECO:0007669"/>
    <property type="project" value="InterPro"/>
</dbReference>
<feature type="binding site" evidence="8">
    <location>
        <position position="151"/>
    </location>
    <ligand>
        <name>NAD(+)</name>
        <dbReference type="ChEBI" id="CHEBI:57540"/>
    </ligand>
</feature>
<dbReference type="Pfam" id="PF00044">
    <property type="entry name" value="Gp_dh_N"/>
    <property type="match status" value="1"/>
</dbReference>
<dbReference type="SMART" id="SM00846">
    <property type="entry name" value="Gp_dh_N"/>
    <property type="match status" value="1"/>
</dbReference>
<dbReference type="GO" id="GO:0006006">
    <property type="term" value="P:glucose metabolic process"/>
    <property type="evidence" value="ECO:0007669"/>
    <property type="project" value="InterPro"/>
</dbReference>
<evidence type="ECO:0000259" key="12">
    <source>
        <dbReference type="SMART" id="SM00846"/>
    </source>
</evidence>
<organism evidence="13 14">
    <name type="scientific">Papaver somniferum</name>
    <name type="common">Opium poppy</name>
    <dbReference type="NCBI Taxonomy" id="3469"/>
    <lineage>
        <taxon>Eukaryota</taxon>
        <taxon>Viridiplantae</taxon>
        <taxon>Streptophyta</taxon>
        <taxon>Embryophyta</taxon>
        <taxon>Tracheophyta</taxon>
        <taxon>Spermatophyta</taxon>
        <taxon>Magnoliopsida</taxon>
        <taxon>Ranunculales</taxon>
        <taxon>Papaveraceae</taxon>
        <taxon>Papaveroideae</taxon>
        <taxon>Papaver</taxon>
    </lineage>
</organism>
<dbReference type="EC" id="1.2.1.-" evidence="11"/>
<evidence type="ECO:0000313" key="13">
    <source>
        <dbReference type="EMBL" id="RZC59244.1"/>
    </source>
</evidence>
<dbReference type="InterPro" id="IPR020828">
    <property type="entry name" value="GlycerAld_3-P_DH_NAD(P)-bd"/>
</dbReference>
<feature type="binding site" evidence="7">
    <location>
        <position position="211"/>
    </location>
    <ligand>
        <name>D-glyceraldehyde 3-phosphate</name>
        <dbReference type="ChEBI" id="CHEBI:59776"/>
    </ligand>
</feature>
<accession>A0A4Y7JDL2</accession>
<gene>
    <name evidence="13" type="ORF">C5167_006547</name>
</gene>